<evidence type="ECO:0000313" key="1">
    <source>
        <dbReference type="EMBL" id="HIW90965.1"/>
    </source>
</evidence>
<reference evidence="1" key="2">
    <citation type="submission" date="2021-04" db="EMBL/GenBank/DDBJ databases">
        <authorList>
            <person name="Gilroy R."/>
        </authorList>
    </citation>
    <scope>NUCLEOTIDE SEQUENCE</scope>
    <source>
        <strain evidence="1">CHK32-1732</strain>
    </source>
</reference>
<sequence length="381" mass="42093">MGYRGGKLDSEIIEKIGVPSVLRDLRIPGTPEYYGGRNAGSHPPDGFVETGGFWVPDELVRHQEQVTYGQRQHPRGIGYHFGAVTRMRMVAQEHPEWAATSWTALGIWGVEYFVDDADTCVLSNGRASLAKSATAVTRHRNQSVHAATVVFTPDPYCRELMTVPPVMAFAMALRSLSAGQHRWNVPQGTGLSDEDLRAVQLIDAVSTTFGVDPQRWPDACHYLLSTRRLRRLVALCDQGAESPTETVMRLMAAQIQPGMVSQLVVLADGTVADPVHTKGALPGRIRNGQGRSRQGRVANGTAGRIVARLDLGHPELKLALQYDGAGHMTADRRDRDSKINAELANLGWHVVRITYGHLRDPNLFETTVRDAVSYCRRRMTR</sequence>
<dbReference type="AlphaFoldDB" id="A0A9D1RP24"/>
<keyword evidence="1" id="KW-0255">Endonuclease</keyword>
<dbReference type="SUPFAM" id="SSF52980">
    <property type="entry name" value="Restriction endonuclease-like"/>
    <property type="match status" value="1"/>
</dbReference>
<accession>A0A9D1RP24</accession>
<name>A0A9D1RP24_9CORY</name>
<protein>
    <submittedName>
        <fullName evidence="1">Endonuclease domain-containing protein</fullName>
    </submittedName>
</protein>
<organism evidence="1 2">
    <name type="scientific">Candidatus Corynebacterium avicola</name>
    <dbReference type="NCBI Taxonomy" id="2838527"/>
    <lineage>
        <taxon>Bacteria</taxon>
        <taxon>Bacillati</taxon>
        <taxon>Actinomycetota</taxon>
        <taxon>Actinomycetes</taxon>
        <taxon>Mycobacteriales</taxon>
        <taxon>Corynebacteriaceae</taxon>
        <taxon>Corynebacterium</taxon>
    </lineage>
</organism>
<proteinExistence type="predicted"/>
<dbReference type="Gene3D" id="3.40.960.10">
    <property type="entry name" value="VSR Endonuclease"/>
    <property type="match status" value="1"/>
</dbReference>
<dbReference type="GO" id="GO:0004519">
    <property type="term" value="F:endonuclease activity"/>
    <property type="evidence" value="ECO:0007669"/>
    <property type="project" value="UniProtKB-KW"/>
</dbReference>
<gene>
    <name evidence="1" type="ORF">H9870_04800</name>
</gene>
<dbReference type="EMBL" id="DXGC01000046">
    <property type="protein sequence ID" value="HIW90965.1"/>
    <property type="molecule type" value="Genomic_DNA"/>
</dbReference>
<reference evidence="1" key="1">
    <citation type="journal article" date="2021" name="PeerJ">
        <title>Extensive microbial diversity within the chicken gut microbiome revealed by metagenomics and culture.</title>
        <authorList>
            <person name="Gilroy R."/>
            <person name="Ravi A."/>
            <person name="Getino M."/>
            <person name="Pursley I."/>
            <person name="Horton D.L."/>
            <person name="Alikhan N.F."/>
            <person name="Baker D."/>
            <person name="Gharbi K."/>
            <person name="Hall N."/>
            <person name="Watson M."/>
            <person name="Adriaenssens E.M."/>
            <person name="Foster-Nyarko E."/>
            <person name="Jarju S."/>
            <person name="Secka A."/>
            <person name="Antonio M."/>
            <person name="Oren A."/>
            <person name="Chaudhuri R.R."/>
            <person name="La Ragione R."/>
            <person name="Hildebrand F."/>
            <person name="Pallen M.J."/>
        </authorList>
    </citation>
    <scope>NUCLEOTIDE SEQUENCE</scope>
    <source>
        <strain evidence="1">CHK32-1732</strain>
    </source>
</reference>
<dbReference type="InterPro" id="IPR011335">
    <property type="entry name" value="Restrct_endonuc-II-like"/>
</dbReference>
<keyword evidence="1" id="KW-0540">Nuclease</keyword>
<keyword evidence="1" id="KW-0378">Hydrolase</keyword>
<comment type="caution">
    <text evidence="1">The sequence shown here is derived from an EMBL/GenBank/DDBJ whole genome shotgun (WGS) entry which is preliminary data.</text>
</comment>
<dbReference type="Proteomes" id="UP000824190">
    <property type="component" value="Unassembled WGS sequence"/>
</dbReference>
<evidence type="ECO:0000313" key="2">
    <source>
        <dbReference type="Proteomes" id="UP000824190"/>
    </source>
</evidence>